<dbReference type="Proteomes" id="UP000256964">
    <property type="component" value="Unassembled WGS sequence"/>
</dbReference>
<evidence type="ECO:0000313" key="2">
    <source>
        <dbReference type="EMBL" id="RDX39609.1"/>
    </source>
</evidence>
<dbReference type="AlphaFoldDB" id="A0A371CH48"/>
<proteinExistence type="predicted"/>
<accession>A0A371CH48</accession>
<evidence type="ECO:0000256" key="1">
    <source>
        <dbReference type="SAM" id="MobiDB-lite"/>
    </source>
</evidence>
<reference evidence="2 3" key="1">
    <citation type="journal article" date="2018" name="Biotechnol. Biofuels">
        <title>Integrative visual omics of the white-rot fungus Polyporus brumalis exposes the biotechnological potential of its oxidative enzymes for delignifying raw plant biomass.</title>
        <authorList>
            <person name="Miyauchi S."/>
            <person name="Rancon A."/>
            <person name="Drula E."/>
            <person name="Hage H."/>
            <person name="Chaduli D."/>
            <person name="Favel A."/>
            <person name="Grisel S."/>
            <person name="Henrissat B."/>
            <person name="Herpoel-Gimbert I."/>
            <person name="Ruiz-Duenas F.J."/>
            <person name="Chevret D."/>
            <person name="Hainaut M."/>
            <person name="Lin J."/>
            <person name="Wang M."/>
            <person name="Pangilinan J."/>
            <person name="Lipzen A."/>
            <person name="Lesage-Meessen L."/>
            <person name="Navarro D."/>
            <person name="Riley R."/>
            <person name="Grigoriev I.V."/>
            <person name="Zhou S."/>
            <person name="Raouche S."/>
            <person name="Rosso M.N."/>
        </authorList>
    </citation>
    <scope>NUCLEOTIDE SEQUENCE [LARGE SCALE GENOMIC DNA]</scope>
    <source>
        <strain evidence="2 3">BRFM 1820</strain>
    </source>
</reference>
<feature type="region of interest" description="Disordered" evidence="1">
    <location>
        <begin position="186"/>
        <end position="209"/>
    </location>
</feature>
<gene>
    <name evidence="2" type="ORF">OH76DRAFT_1424206</name>
</gene>
<keyword evidence="3" id="KW-1185">Reference proteome</keyword>
<protein>
    <submittedName>
        <fullName evidence="2">Uncharacterized protein</fullName>
    </submittedName>
</protein>
<dbReference type="EMBL" id="KZ857718">
    <property type="protein sequence ID" value="RDX39609.1"/>
    <property type="molecule type" value="Genomic_DNA"/>
</dbReference>
<organism evidence="2 3">
    <name type="scientific">Lentinus brumalis</name>
    <dbReference type="NCBI Taxonomy" id="2498619"/>
    <lineage>
        <taxon>Eukaryota</taxon>
        <taxon>Fungi</taxon>
        <taxon>Dikarya</taxon>
        <taxon>Basidiomycota</taxon>
        <taxon>Agaricomycotina</taxon>
        <taxon>Agaricomycetes</taxon>
        <taxon>Polyporales</taxon>
        <taxon>Polyporaceae</taxon>
        <taxon>Lentinus</taxon>
    </lineage>
</organism>
<evidence type="ECO:0000313" key="3">
    <source>
        <dbReference type="Proteomes" id="UP000256964"/>
    </source>
</evidence>
<feature type="non-terminal residue" evidence="2">
    <location>
        <position position="209"/>
    </location>
</feature>
<name>A0A371CH48_9APHY</name>
<sequence>ENGLYERTCNQVTNNAAFKYGGTCFLDTLSDFTSEPGLERRVFRIRATERCESNIKELRKLQYDLFSRTVGRQDNDNYNDNWPQDGRYKSYKLRGRYEVGRSGQADVPTWFLQIVMLQNDTGLIPIPVSLSLSHHFASTPNDVDVLLAMCRVGDGTVTSTSPQGTYIARSRDLGVYHLGSFMLSSAREGGTNSTEGDSDSDIPKLVELD</sequence>